<evidence type="ECO:0000256" key="2">
    <source>
        <dbReference type="SAM" id="SignalP"/>
    </source>
</evidence>
<dbReference type="Gene3D" id="3.30.530.20">
    <property type="match status" value="1"/>
</dbReference>
<dbReference type="RefSeq" id="WP_377480304.1">
    <property type="nucleotide sequence ID" value="NZ_JBHUOX010000001.1"/>
</dbReference>
<keyword evidence="2" id="KW-0732">Signal</keyword>
<evidence type="ECO:0000313" key="4">
    <source>
        <dbReference type="EMBL" id="MFD2999191.1"/>
    </source>
</evidence>
<evidence type="ECO:0000256" key="1">
    <source>
        <dbReference type="ARBA" id="ARBA00006817"/>
    </source>
</evidence>
<feature type="signal peptide" evidence="2">
    <location>
        <begin position="1"/>
        <end position="19"/>
    </location>
</feature>
<keyword evidence="5" id="KW-1185">Reference proteome</keyword>
<dbReference type="Pfam" id="PF08327">
    <property type="entry name" value="AHSA1"/>
    <property type="match status" value="1"/>
</dbReference>
<evidence type="ECO:0000259" key="3">
    <source>
        <dbReference type="Pfam" id="PF08327"/>
    </source>
</evidence>
<organism evidence="4 5">
    <name type="scientific">Pontibacter toksunensis</name>
    <dbReference type="NCBI Taxonomy" id="1332631"/>
    <lineage>
        <taxon>Bacteria</taxon>
        <taxon>Pseudomonadati</taxon>
        <taxon>Bacteroidota</taxon>
        <taxon>Cytophagia</taxon>
        <taxon>Cytophagales</taxon>
        <taxon>Hymenobacteraceae</taxon>
        <taxon>Pontibacter</taxon>
    </lineage>
</organism>
<evidence type="ECO:0000313" key="5">
    <source>
        <dbReference type="Proteomes" id="UP001597641"/>
    </source>
</evidence>
<comment type="similarity">
    <text evidence="1">Belongs to the AHA1 family.</text>
</comment>
<accession>A0ABW6BNM5</accession>
<protein>
    <submittedName>
        <fullName evidence="4">SRPBCC family protein</fullName>
    </submittedName>
</protein>
<reference evidence="5" key="1">
    <citation type="journal article" date="2019" name="Int. J. Syst. Evol. Microbiol.">
        <title>The Global Catalogue of Microorganisms (GCM) 10K type strain sequencing project: providing services to taxonomists for standard genome sequencing and annotation.</title>
        <authorList>
            <consortium name="The Broad Institute Genomics Platform"/>
            <consortium name="The Broad Institute Genome Sequencing Center for Infectious Disease"/>
            <person name="Wu L."/>
            <person name="Ma J."/>
        </authorList>
    </citation>
    <scope>NUCLEOTIDE SEQUENCE [LARGE SCALE GENOMIC DNA]</scope>
    <source>
        <strain evidence="5">KCTC 23984</strain>
    </source>
</reference>
<feature type="chain" id="PRO_5047502956" evidence="2">
    <location>
        <begin position="20"/>
        <end position="184"/>
    </location>
</feature>
<dbReference type="Proteomes" id="UP001597641">
    <property type="component" value="Unassembled WGS sequence"/>
</dbReference>
<comment type="caution">
    <text evidence="4">The sequence shown here is derived from an EMBL/GenBank/DDBJ whole genome shotgun (WGS) entry which is preliminary data.</text>
</comment>
<gene>
    <name evidence="4" type="ORF">ACFS7Z_02375</name>
</gene>
<name>A0ABW6BNM5_9BACT</name>
<dbReference type="EMBL" id="JBHUOX010000001">
    <property type="protein sequence ID" value="MFD2999191.1"/>
    <property type="molecule type" value="Genomic_DNA"/>
</dbReference>
<sequence>MKLLSFVLLFLLLLTAALAGASFLLPTQLEVRQSMVLPATPEEVYAHLVNPMEWEKWTVVNKQTDPSMIYLYGGPMAGTGARMQWSGDKVGNGKVVFTESISPSSLLYIENAEDDTSRLQGSFILTAVEGGTEVTWLQQATFGEKPWERLSCLMKSYKKQDEAEKGLLGLKVLLMNNSKKKALK</sequence>
<proteinExistence type="inferred from homology"/>
<dbReference type="InterPro" id="IPR013538">
    <property type="entry name" value="ASHA1/2-like_C"/>
</dbReference>
<dbReference type="SUPFAM" id="SSF55961">
    <property type="entry name" value="Bet v1-like"/>
    <property type="match status" value="1"/>
</dbReference>
<dbReference type="InterPro" id="IPR023393">
    <property type="entry name" value="START-like_dom_sf"/>
</dbReference>
<feature type="domain" description="Activator of Hsp90 ATPase homologue 1/2-like C-terminal" evidence="3">
    <location>
        <begin position="39"/>
        <end position="140"/>
    </location>
</feature>